<dbReference type="AlphaFoldDB" id="K0RXT1"/>
<evidence type="ECO:0000256" key="1">
    <source>
        <dbReference type="SAM" id="MobiDB-lite"/>
    </source>
</evidence>
<name>K0RXT1_THAOC</name>
<evidence type="ECO:0000313" key="3">
    <source>
        <dbReference type="Proteomes" id="UP000266841"/>
    </source>
</evidence>
<feature type="compositionally biased region" description="Gly residues" evidence="1">
    <location>
        <begin position="31"/>
        <end position="42"/>
    </location>
</feature>
<comment type="caution">
    <text evidence="2">The sequence shown here is derived from an EMBL/GenBank/DDBJ whole genome shotgun (WGS) entry which is preliminary data.</text>
</comment>
<dbReference type="EMBL" id="AGNL01027054">
    <property type="protein sequence ID" value="EJK57780.1"/>
    <property type="molecule type" value="Genomic_DNA"/>
</dbReference>
<dbReference type="Proteomes" id="UP000266841">
    <property type="component" value="Unassembled WGS sequence"/>
</dbReference>
<gene>
    <name evidence="2" type="ORF">THAOC_22139</name>
</gene>
<evidence type="ECO:0000313" key="2">
    <source>
        <dbReference type="EMBL" id="EJK57780.1"/>
    </source>
</evidence>
<organism evidence="2 3">
    <name type="scientific">Thalassiosira oceanica</name>
    <name type="common">Marine diatom</name>
    <dbReference type="NCBI Taxonomy" id="159749"/>
    <lineage>
        <taxon>Eukaryota</taxon>
        <taxon>Sar</taxon>
        <taxon>Stramenopiles</taxon>
        <taxon>Ochrophyta</taxon>
        <taxon>Bacillariophyta</taxon>
        <taxon>Coscinodiscophyceae</taxon>
        <taxon>Thalassiosirophycidae</taxon>
        <taxon>Thalassiosirales</taxon>
        <taxon>Thalassiosiraceae</taxon>
        <taxon>Thalassiosira</taxon>
    </lineage>
</organism>
<keyword evidence="3" id="KW-1185">Reference proteome</keyword>
<feature type="region of interest" description="Disordered" evidence="1">
    <location>
        <begin position="129"/>
        <end position="155"/>
    </location>
</feature>
<feature type="region of interest" description="Disordered" evidence="1">
    <location>
        <begin position="1"/>
        <end position="73"/>
    </location>
</feature>
<proteinExistence type="predicted"/>
<accession>K0RXT1</accession>
<feature type="region of interest" description="Disordered" evidence="1">
    <location>
        <begin position="268"/>
        <end position="294"/>
    </location>
</feature>
<sequence>MTIHDGGSIDERRGRYRRRDGPAGDAYGHVVDGGGPGLPVEGGGRRGSETSEASGGAPETPGNVTARRSEPQDFGAEQIVKVTADMKTQKSLAGFGGAFNNCTFACHLCPRRLNFDEFDHIGLEKGVGSPMRARTRHQQRTTARPTMTRTGDSGSINNVADTSCGGYGHRIVFPPIHSILFGATYHLTIYESLVEIKLELHGSHISRREDVRAPISCDRSMLQLASAKCSNNLQVLSDHYSRGLSTSPLVDWLITTVWSALGIADTTGMSPTRRDNRGQHGRPTKCQDGPLPRDSNRLASSIVDGISLILGSDILAHDCNHCSIRTTCAYRSKREEVVARPSSGRQAIVDGIRIAQLALVVLLLQPLQQSHWDSSFSWEGSIAECASARTVCGSLRQSRDHLPSTDERRQRESTLDCYSFGLFSDYIEWLLAGSIPLQDQVSWNDDSLIGQFTALHRIDHIPFRDVHKYSLGLSSEEFEAVKHHAEHQHQSKAVFYTALSLLQDSLKKTIRLNAGGPLSLGLFSGQSGLCCSADQSRR</sequence>
<protein>
    <submittedName>
        <fullName evidence="2">Uncharacterized protein</fullName>
    </submittedName>
</protein>
<reference evidence="2 3" key="1">
    <citation type="journal article" date="2012" name="Genome Biol.">
        <title>Genome and low-iron response of an oceanic diatom adapted to chronic iron limitation.</title>
        <authorList>
            <person name="Lommer M."/>
            <person name="Specht M."/>
            <person name="Roy A.S."/>
            <person name="Kraemer L."/>
            <person name="Andreson R."/>
            <person name="Gutowska M.A."/>
            <person name="Wolf J."/>
            <person name="Bergner S.V."/>
            <person name="Schilhabel M.B."/>
            <person name="Klostermeier U.C."/>
            <person name="Beiko R.G."/>
            <person name="Rosenstiel P."/>
            <person name="Hippler M."/>
            <person name="Laroche J."/>
        </authorList>
    </citation>
    <scope>NUCLEOTIDE SEQUENCE [LARGE SCALE GENOMIC DNA]</scope>
    <source>
        <strain evidence="2 3">CCMP1005</strain>
    </source>
</reference>